<feature type="transmembrane region" description="Helical" evidence="10">
    <location>
        <begin position="932"/>
        <end position="951"/>
    </location>
</feature>
<dbReference type="OrthoDB" id="4564at2759"/>
<dbReference type="Proteomes" id="UP000218231">
    <property type="component" value="Unassembled WGS sequence"/>
</dbReference>
<evidence type="ECO:0000256" key="8">
    <source>
        <dbReference type="ARBA" id="ARBA00023214"/>
    </source>
</evidence>
<feature type="transmembrane region" description="Helical" evidence="10">
    <location>
        <begin position="709"/>
        <end position="727"/>
    </location>
</feature>
<keyword evidence="2 10" id="KW-0813">Transport</keyword>
<comment type="caution">
    <text evidence="13">The sequence shown here is derived from an EMBL/GenBank/DDBJ whole genome shotgun (WGS) entry which is preliminary data.</text>
</comment>
<feature type="transmembrane region" description="Helical" evidence="10">
    <location>
        <begin position="455"/>
        <end position="482"/>
    </location>
</feature>
<feature type="transmembrane region" description="Helical" evidence="10">
    <location>
        <begin position="391"/>
        <end position="412"/>
    </location>
</feature>
<keyword evidence="6 10" id="KW-0406">Ion transport</keyword>
<dbReference type="Gene3D" id="1.10.3080.10">
    <property type="entry name" value="Clc chloride channel"/>
    <property type="match status" value="2"/>
</dbReference>
<feature type="transmembrane region" description="Helical" evidence="10">
    <location>
        <begin position="419"/>
        <end position="443"/>
    </location>
</feature>
<feature type="compositionally biased region" description="Basic and acidic residues" evidence="11">
    <location>
        <begin position="1"/>
        <end position="15"/>
    </location>
</feature>
<protein>
    <recommendedName>
        <fullName evidence="10">Chloride channel protein</fullName>
    </recommendedName>
</protein>
<dbReference type="STRING" id="2018661.A0A2A2LL91"/>
<keyword evidence="5 10" id="KW-1133">Transmembrane helix</keyword>
<evidence type="ECO:0000256" key="4">
    <source>
        <dbReference type="ARBA" id="ARBA00022737"/>
    </source>
</evidence>
<feature type="transmembrane region" description="Helical" evidence="10">
    <location>
        <begin position="269"/>
        <end position="290"/>
    </location>
</feature>
<accession>A0A2A2LL91</accession>
<feature type="domain" description="CBS" evidence="12">
    <location>
        <begin position="545"/>
        <end position="609"/>
    </location>
</feature>
<dbReference type="Gene3D" id="3.10.580.10">
    <property type="entry name" value="CBS-domain"/>
    <property type="match status" value="2"/>
</dbReference>
<comment type="subcellular location">
    <subcellularLocation>
        <location evidence="1 10">Membrane</location>
        <topology evidence="1 10">Multi-pass membrane protein</topology>
    </subcellularLocation>
</comment>
<dbReference type="SUPFAM" id="SSF81338">
    <property type="entry name" value="Aquaporin-like"/>
    <property type="match status" value="1"/>
</dbReference>
<feature type="transmembrane region" description="Helical" evidence="10">
    <location>
        <begin position="815"/>
        <end position="838"/>
    </location>
</feature>
<feature type="transmembrane region" description="Helical" evidence="10">
    <location>
        <begin position="82"/>
        <end position="102"/>
    </location>
</feature>
<keyword evidence="3 10" id="KW-0812">Transmembrane</keyword>
<keyword evidence="14" id="KW-1185">Reference proteome</keyword>
<keyword evidence="4" id="KW-0677">Repeat</keyword>
<feature type="compositionally biased region" description="Acidic residues" evidence="11">
    <location>
        <begin position="16"/>
        <end position="29"/>
    </location>
</feature>
<reference evidence="13 14" key="1">
    <citation type="journal article" date="2017" name="Curr. Biol.">
        <title>Genome architecture and evolution of a unichromosomal asexual nematode.</title>
        <authorList>
            <person name="Fradin H."/>
            <person name="Zegar C."/>
            <person name="Gutwein M."/>
            <person name="Lucas J."/>
            <person name="Kovtun M."/>
            <person name="Corcoran D."/>
            <person name="Baugh L.R."/>
            <person name="Kiontke K."/>
            <person name="Gunsalus K."/>
            <person name="Fitch D.H."/>
            <person name="Piano F."/>
        </authorList>
    </citation>
    <scope>NUCLEOTIDE SEQUENCE [LARGE SCALE GENOMIC DNA]</scope>
    <source>
        <strain evidence="13">PF1309</strain>
    </source>
</reference>
<dbReference type="PRINTS" id="PR00762">
    <property type="entry name" value="CLCHANNEL"/>
</dbReference>
<dbReference type="InterPro" id="IPR046342">
    <property type="entry name" value="CBS_dom_sf"/>
</dbReference>
<evidence type="ECO:0000313" key="14">
    <source>
        <dbReference type="Proteomes" id="UP000218231"/>
    </source>
</evidence>
<dbReference type="InterPro" id="IPR001807">
    <property type="entry name" value="ClC"/>
</dbReference>
<feature type="transmembrane region" description="Helical" evidence="10">
    <location>
        <begin position="889"/>
        <end position="912"/>
    </location>
</feature>
<evidence type="ECO:0000256" key="11">
    <source>
        <dbReference type="SAM" id="MobiDB-lite"/>
    </source>
</evidence>
<evidence type="ECO:0000256" key="9">
    <source>
        <dbReference type="PROSITE-ProRule" id="PRU00703"/>
    </source>
</evidence>
<sequence>MNDVKRSLMEGKNDDEQSAPDEENPEENPETFPEFCRREGDEASGLWMRRVKQQLHRQRTPPFESHKNYANESHSKFPDWPAITALLGVITAILSVAMDLAIEFLEHLHITVYDSVAQSVHQIAACFCWLFHITLLTFLAAFICHLISKQAVGSGIPEVKVIMSGFKMPNYLTFKTLVAKMLGLTLAIGGGLPIGKEGPFVHVGAIVSTLLTKATARFQYSAFFSNEGRESEMLSSGCAVGIACTFSAPIGAVLYSIESTSKYFAVRSYWRSFFAATCSAIVFRFASFFVTAEQSGTITAFHQTRFPTDAFLIEELPAFMLIGFYTFTVFMALVVGFLTYPNGFGKLIAGRLNFRETLGHFFENCTWTSNETSKRCPQSLLFHWTGEGSNVSVFTTLSLYCLVYFLLVPICISINVPTGVFVPSIIIGASFGRLVGEIMVLLFPDGVRGKDGPPIIPGLYAVVGSAAFTGAVTHTLSVSVIICELTGQLAPILPVLIAMLIGNAICKFLQPSIYESIIRIKKYPYLPDLPPSRISVYTIKVEQLMICDVIYITKDMTYRQLKMVLQEAPQLKSLPVVTDDENKILLGSVSKRHLTQLLRKHVLIEQQDSRSVNRINPAEIIGIIRNASMRLLGLSHAYVTDCGRLVGVVGLKELRDTLQNIYLRGAVVPQKTDNRRPTFTLNTDSPLLQHNGNHVALLGAWVQMESMEVFYPLFSAIGYFGVVFVLAEISRKVIEKAVSKHSDFYKFAVELIATVQMCTCVYENAIIVRFYGIYAFFLVVAFLLTLGGIYNRGAFVSPLIPIEQFYYGLIGPGKFFFTILAQTIGGASAFYCARSIWYYTLQYSNVHYDSFIHPECTIAYKVAFPIVVAFEMGACFAMRILISFLAPKFSAIIPFVVSSFLTFALVFIGVPGLNPVVASSRMFGCSGLDPQWFIAVYWVTPVIGWLLGAEVERKLRKPAKKLSKKKTN</sequence>
<feature type="transmembrane region" description="Helical" evidence="10">
    <location>
        <begin position="122"/>
        <end position="147"/>
    </location>
</feature>
<dbReference type="CDD" id="cd04591">
    <property type="entry name" value="CBS_pair_voltage-gated_CLC_euk_bac"/>
    <property type="match status" value="1"/>
</dbReference>
<evidence type="ECO:0000259" key="12">
    <source>
        <dbReference type="PROSITE" id="PS51371"/>
    </source>
</evidence>
<name>A0A2A2LL91_9BILA</name>
<dbReference type="Pfam" id="PF00654">
    <property type="entry name" value="Voltage_CLC"/>
    <property type="match status" value="1"/>
</dbReference>
<evidence type="ECO:0000256" key="7">
    <source>
        <dbReference type="ARBA" id="ARBA00023136"/>
    </source>
</evidence>
<dbReference type="GO" id="GO:0005886">
    <property type="term" value="C:plasma membrane"/>
    <property type="evidence" value="ECO:0007669"/>
    <property type="project" value="TreeGrafter"/>
</dbReference>
<keyword evidence="9" id="KW-0129">CBS domain</keyword>
<dbReference type="EMBL" id="LIAE01006613">
    <property type="protein sequence ID" value="PAV86972.1"/>
    <property type="molecule type" value="Genomic_DNA"/>
</dbReference>
<evidence type="ECO:0000313" key="13">
    <source>
        <dbReference type="EMBL" id="PAV86972.1"/>
    </source>
</evidence>
<evidence type="ECO:0000256" key="2">
    <source>
        <dbReference type="ARBA" id="ARBA00022448"/>
    </source>
</evidence>
<feature type="region of interest" description="Disordered" evidence="11">
    <location>
        <begin position="1"/>
        <end position="35"/>
    </location>
</feature>
<evidence type="ECO:0000256" key="5">
    <source>
        <dbReference type="ARBA" id="ARBA00022989"/>
    </source>
</evidence>
<proteinExistence type="inferred from homology"/>
<evidence type="ECO:0000256" key="10">
    <source>
        <dbReference type="RuleBase" id="RU361221"/>
    </source>
</evidence>
<dbReference type="SUPFAM" id="SSF81340">
    <property type="entry name" value="Clc chloride channel"/>
    <property type="match status" value="1"/>
</dbReference>
<evidence type="ECO:0000256" key="6">
    <source>
        <dbReference type="ARBA" id="ARBA00023065"/>
    </source>
</evidence>
<dbReference type="SUPFAM" id="SSF54631">
    <property type="entry name" value="CBS-domain pair"/>
    <property type="match status" value="1"/>
</dbReference>
<dbReference type="GO" id="GO:0005247">
    <property type="term" value="F:voltage-gated chloride channel activity"/>
    <property type="evidence" value="ECO:0007669"/>
    <property type="project" value="TreeGrafter"/>
</dbReference>
<dbReference type="Gene3D" id="1.20.1080.10">
    <property type="entry name" value="Glycerol uptake facilitator protein"/>
    <property type="match status" value="1"/>
</dbReference>
<dbReference type="InterPro" id="IPR014743">
    <property type="entry name" value="Cl-channel_core"/>
</dbReference>
<evidence type="ECO:0000256" key="1">
    <source>
        <dbReference type="ARBA" id="ARBA00004141"/>
    </source>
</evidence>
<feature type="transmembrane region" description="Helical" evidence="10">
    <location>
        <begin position="489"/>
        <end position="510"/>
    </location>
</feature>
<dbReference type="PANTHER" id="PTHR45720">
    <property type="entry name" value="CHLORIDE CHANNEL PROTEIN 2"/>
    <property type="match status" value="1"/>
</dbReference>
<dbReference type="InterPro" id="IPR050970">
    <property type="entry name" value="Cl_channel_volt-gated"/>
</dbReference>
<dbReference type="CDD" id="cd03683">
    <property type="entry name" value="ClC_1_like"/>
    <property type="match status" value="1"/>
</dbReference>
<keyword evidence="8 10" id="KW-0868">Chloride</keyword>
<dbReference type="InterPro" id="IPR000644">
    <property type="entry name" value="CBS_dom"/>
</dbReference>
<dbReference type="PANTHER" id="PTHR45720:SF15">
    <property type="entry name" value="CHLORIDE CHANNEL PROTEIN"/>
    <property type="match status" value="1"/>
</dbReference>
<dbReference type="Pfam" id="PF00571">
    <property type="entry name" value="CBS"/>
    <property type="match status" value="1"/>
</dbReference>
<dbReference type="InterPro" id="IPR023271">
    <property type="entry name" value="Aquaporin-like"/>
</dbReference>
<comment type="similarity">
    <text evidence="10">Belongs to the chloride channel (TC 2.A.49) family.</text>
</comment>
<dbReference type="AlphaFoldDB" id="A0A2A2LL91"/>
<organism evidence="13 14">
    <name type="scientific">Diploscapter pachys</name>
    <dbReference type="NCBI Taxonomy" id="2018661"/>
    <lineage>
        <taxon>Eukaryota</taxon>
        <taxon>Metazoa</taxon>
        <taxon>Ecdysozoa</taxon>
        <taxon>Nematoda</taxon>
        <taxon>Chromadorea</taxon>
        <taxon>Rhabditida</taxon>
        <taxon>Rhabditina</taxon>
        <taxon>Rhabditomorpha</taxon>
        <taxon>Rhabditoidea</taxon>
        <taxon>Rhabditidae</taxon>
        <taxon>Diploscapter</taxon>
    </lineage>
</organism>
<feature type="transmembrane region" description="Helical" evidence="10">
    <location>
        <begin position="311"/>
        <end position="338"/>
    </location>
</feature>
<comment type="caution">
    <text evidence="10">Lacks conserved residue(s) required for the propagation of feature annotation.</text>
</comment>
<evidence type="ECO:0000256" key="3">
    <source>
        <dbReference type="ARBA" id="ARBA00022692"/>
    </source>
</evidence>
<feature type="transmembrane region" description="Helical" evidence="10">
    <location>
        <begin position="237"/>
        <end position="257"/>
    </location>
</feature>
<dbReference type="PROSITE" id="PS51371">
    <property type="entry name" value="CBS"/>
    <property type="match status" value="1"/>
</dbReference>
<keyword evidence="7 10" id="KW-0472">Membrane</keyword>
<gene>
    <name evidence="13" type="ORF">WR25_24209</name>
</gene>
<feature type="transmembrane region" description="Helical" evidence="10">
    <location>
        <begin position="773"/>
        <end position="794"/>
    </location>
</feature>